<protein>
    <submittedName>
        <fullName evidence="2">Uncharacterized protein</fullName>
    </submittedName>
</protein>
<reference evidence="2" key="1">
    <citation type="submission" date="2014-05" db="EMBL/GenBank/DDBJ databases">
        <title>The transcriptome of the halophilic microalga Tetraselmis sp. GSL018 isolated from the Great Salt Lake, Utah.</title>
        <authorList>
            <person name="Jinkerson R.E."/>
            <person name="D'Adamo S."/>
            <person name="Posewitz M.C."/>
        </authorList>
    </citation>
    <scope>NUCLEOTIDE SEQUENCE</scope>
    <source>
        <strain evidence="2">GSL018</strain>
    </source>
</reference>
<proteinExistence type="predicted"/>
<dbReference type="AlphaFoldDB" id="A0A061RJS4"/>
<feature type="compositionally biased region" description="Basic and acidic residues" evidence="1">
    <location>
        <begin position="39"/>
        <end position="49"/>
    </location>
</feature>
<evidence type="ECO:0000256" key="1">
    <source>
        <dbReference type="SAM" id="MobiDB-lite"/>
    </source>
</evidence>
<organism evidence="2">
    <name type="scientific">Tetraselmis sp. GSL018</name>
    <dbReference type="NCBI Taxonomy" id="582737"/>
    <lineage>
        <taxon>Eukaryota</taxon>
        <taxon>Viridiplantae</taxon>
        <taxon>Chlorophyta</taxon>
        <taxon>core chlorophytes</taxon>
        <taxon>Chlorodendrophyceae</taxon>
        <taxon>Chlorodendrales</taxon>
        <taxon>Chlorodendraceae</taxon>
        <taxon>Tetraselmis</taxon>
    </lineage>
</organism>
<gene>
    <name evidence="2" type="ORF">TSPGSL018_3404</name>
</gene>
<accession>A0A061RJS4</accession>
<sequence length="95" mass="10111">MGTPRRETRGLQSVSRAYKGGASFLSPAVAPAAMRLLDRGRGKEREGGRKYNPAAARGRGLPMRIPSPSQWALIAARAAVPCGSCWQRSLGRGCS</sequence>
<dbReference type="EMBL" id="GBEZ01015393">
    <property type="protein sequence ID" value="JAC70766.1"/>
    <property type="molecule type" value="Transcribed_RNA"/>
</dbReference>
<evidence type="ECO:0000313" key="2">
    <source>
        <dbReference type="EMBL" id="JAC70766.1"/>
    </source>
</evidence>
<feature type="region of interest" description="Disordered" evidence="1">
    <location>
        <begin position="39"/>
        <end position="62"/>
    </location>
</feature>
<name>A0A061RJS4_9CHLO</name>